<keyword evidence="1" id="KW-0805">Transcription regulation</keyword>
<evidence type="ECO:0000256" key="2">
    <source>
        <dbReference type="ARBA" id="ARBA00023125"/>
    </source>
</evidence>
<protein>
    <submittedName>
        <fullName evidence="5">Transcriptional regulator</fullName>
    </submittedName>
</protein>
<keyword evidence="3" id="KW-0804">Transcription</keyword>
<evidence type="ECO:0000259" key="4">
    <source>
        <dbReference type="PROSITE" id="PS51118"/>
    </source>
</evidence>
<keyword evidence="6" id="KW-1185">Reference proteome</keyword>
<dbReference type="Proteomes" id="UP000655287">
    <property type="component" value="Unassembled WGS sequence"/>
</dbReference>
<evidence type="ECO:0000256" key="3">
    <source>
        <dbReference type="ARBA" id="ARBA00023163"/>
    </source>
</evidence>
<dbReference type="PROSITE" id="PS51118">
    <property type="entry name" value="HTH_HXLR"/>
    <property type="match status" value="1"/>
</dbReference>
<sequence length="101" mass="11368">MSAPHVACPVERTLRAVDGRWTTLIIRELLRGPHRFGELRDRLPTLSAKVLTDRLRTLEERGIVSRTALRGAPPAVVYALTEDGRRLEAVLDALWDWGTGR</sequence>
<keyword evidence="2" id="KW-0238">DNA-binding</keyword>
<dbReference type="Pfam" id="PF01638">
    <property type="entry name" value="HxlR"/>
    <property type="match status" value="1"/>
</dbReference>
<dbReference type="AlphaFoldDB" id="A0A919QYP4"/>
<dbReference type="InterPro" id="IPR036388">
    <property type="entry name" value="WH-like_DNA-bd_sf"/>
</dbReference>
<proteinExistence type="predicted"/>
<gene>
    <name evidence="5" type="ORF">Sru01_15180</name>
</gene>
<comment type="caution">
    <text evidence="5">The sequence shown here is derived from an EMBL/GenBank/DDBJ whole genome shotgun (WGS) entry which is preliminary data.</text>
</comment>
<accession>A0A919QYP4</accession>
<evidence type="ECO:0000313" key="5">
    <source>
        <dbReference type="EMBL" id="GII76536.1"/>
    </source>
</evidence>
<dbReference type="InterPro" id="IPR036390">
    <property type="entry name" value="WH_DNA-bd_sf"/>
</dbReference>
<dbReference type="GO" id="GO:0003677">
    <property type="term" value="F:DNA binding"/>
    <property type="evidence" value="ECO:0007669"/>
    <property type="project" value="UniProtKB-KW"/>
</dbReference>
<feature type="domain" description="HTH hxlR-type" evidence="4">
    <location>
        <begin position="8"/>
        <end position="101"/>
    </location>
</feature>
<name>A0A919QYP4_9ACTN</name>
<dbReference type="SUPFAM" id="SSF46785">
    <property type="entry name" value="Winged helix' DNA-binding domain"/>
    <property type="match status" value="1"/>
</dbReference>
<evidence type="ECO:0000313" key="6">
    <source>
        <dbReference type="Proteomes" id="UP000655287"/>
    </source>
</evidence>
<dbReference type="PANTHER" id="PTHR33204">
    <property type="entry name" value="TRANSCRIPTIONAL REGULATOR, MARR FAMILY"/>
    <property type="match status" value="1"/>
</dbReference>
<organism evidence="5 6">
    <name type="scientific">Sphaerisporangium rufum</name>
    <dbReference type="NCBI Taxonomy" id="1381558"/>
    <lineage>
        <taxon>Bacteria</taxon>
        <taxon>Bacillati</taxon>
        <taxon>Actinomycetota</taxon>
        <taxon>Actinomycetes</taxon>
        <taxon>Streptosporangiales</taxon>
        <taxon>Streptosporangiaceae</taxon>
        <taxon>Sphaerisporangium</taxon>
    </lineage>
</organism>
<dbReference type="InterPro" id="IPR002577">
    <property type="entry name" value="HTH_HxlR"/>
</dbReference>
<dbReference type="PANTHER" id="PTHR33204:SF37">
    <property type="entry name" value="HTH-TYPE TRANSCRIPTIONAL REGULATOR YODB"/>
    <property type="match status" value="1"/>
</dbReference>
<reference evidence="5" key="1">
    <citation type="submission" date="2021-01" db="EMBL/GenBank/DDBJ databases">
        <title>Whole genome shotgun sequence of Sphaerisporangium rufum NBRC 109079.</title>
        <authorList>
            <person name="Komaki H."/>
            <person name="Tamura T."/>
        </authorList>
    </citation>
    <scope>NUCLEOTIDE SEQUENCE</scope>
    <source>
        <strain evidence="5">NBRC 109079</strain>
    </source>
</reference>
<dbReference type="Gene3D" id="1.10.10.10">
    <property type="entry name" value="Winged helix-like DNA-binding domain superfamily/Winged helix DNA-binding domain"/>
    <property type="match status" value="1"/>
</dbReference>
<evidence type="ECO:0000256" key="1">
    <source>
        <dbReference type="ARBA" id="ARBA00023015"/>
    </source>
</evidence>
<dbReference type="EMBL" id="BOOU01000021">
    <property type="protein sequence ID" value="GII76536.1"/>
    <property type="molecule type" value="Genomic_DNA"/>
</dbReference>